<accession>A0ABR7WYM1</accession>
<keyword evidence="1" id="KW-0175">Coiled coil</keyword>
<reference evidence="3 4" key="1">
    <citation type="submission" date="2020-09" db="EMBL/GenBank/DDBJ databases">
        <title>Novel species of Mucilaginibacter isolated from a glacier on the Tibetan Plateau.</title>
        <authorList>
            <person name="Liu Q."/>
            <person name="Xin Y.-H."/>
        </authorList>
    </citation>
    <scope>NUCLEOTIDE SEQUENCE [LARGE SCALE GENOMIC DNA]</scope>
    <source>
        <strain evidence="3 4">ZT4R22</strain>
    </source>
</reference>
<keyword evidence="2" id="KW-0732">Signal</keyword>
<evidence type="ECO:0008006" key="5">
    <source>
        <dbReference type="Google" id="ProtNLM"/>
    </source>
</evidence>
<gene>
    <name evidence="3" type="ORF">IDJ77_26480</name>
</gene>
<comment type="caution">
    <text evidence="3">The sequence shown here is derived from an EMBL/GenBank/DDBJ whole genome shotgun (WGS) entry which is preliminary data.</text>
</comment>
<evidence type="ECO:0000256" key="2">
    <source>
        <dbReference type="SAM" id="SignalP"/>
    </source>
</evidence>
<keyword evidence="4" id="KW-1185">Reference proteome</keyword>
<protein>
    <recommendedName>
        <fullName evidence="5">Adhesin domain-containing protein</fullName>
    </recommendedName>
</protein>
<dbReference type="EMBL" id="JACWMY010000019">
    <property type="protein sequence ID" value="MBD1367386.1"/>
    <property type="molecule type" value="Genomic_DNA"/>
</dbReference>
<evidence type="ECO:0000256" key="1">
    <source>
        <dbReference type="SAM" id="Coils"/>
    </source>
</evidence>
<proteinExistence type="predicted"/>
<feature type="chain" id="PRO_5045361142" description="Adhesin domain-containing protein" evidence="2">
    <location>
        <begin position="26"/>
        <end position="460"/>
    </location>
</feature>
<organism evidence="3 4">
    <name type="scientific">Mucilaginibacter pankratovii</name>
    <dbReference type="NCBI Taxonomy" id="2772110"/>
    <lineage>
        <taxon>Bacteria</taxon>
        <taxon>Pseudomonadati</taxon>
        <taxon>Bacteroidota</taxon>
        <taxon>Sphingobacteriia</taxon>
        <taxon>Sphingobacteriales</taxon>
        <taxon>Sphingobacteriaceae</taxon>
        <taxon>Mucilaginibacter</taxon>
    </lineage>
</organism>
<feature type="signal peptide" evidence="2">
    <location>
        <begin position="1"/>
        <end position="25"/>
    </location>
</feature>
<dbReference type="Proteomes" id="UP000606600">
    <property type="component" value="Unassembled WGS sequence"/>
</dbReference>
<dbReference type="RefSeq" id="WP_191192017.1">
    <property type="nucleotide sequence ID" value="NZ_JACWMY010000019.1"/>
</dbReference>
<feature type="coiled-coil region" evidence="1">
    <location>
        <begin position="48"/>
        <end position="75"/>
    </location>
</feature>
<evidence type="ECO:0000313" key="3">
    <source>
        <dbReference type="EMBL" id="MBD1367386.1"/>
    </source>
</evidence>
<evidence type="ECO:0000313" key="4">
    <source>
        <dbReference type="Proteomes" id="UP000606600"/>
    </source>
</evidence>
<sequence length="460" mass="51129">MALKIFNHRVFALIASIAISTAAFAQAKPVAPVAPQKQEAATEQQFDDKAFNKQMTDLQKQMSKLQKQMNKLRMDKSTQKMVIASKKFNKEFKMKFKDFGKDFEGFGKSFGKDFGKDFAGSFKDMVPDMSNSFSGLKNFNGNVSWNTDSAEYKQKVASGEIIEKIKNYSKSYSVDANDILQISNSFGKITVNTWNKNEFKVDVQMKFGSEDADAVNDMINGSSISDSKIGSTVSFKTNLYHNDSNRRNKNQSIEINYTVYMPAGNPIDINNRFGAVILPDLSGKSFIKVSYGALTAGSLSNAQNEVDVRFGDANIANFNSGKIEVSYGKLKTGTVNNIDAEIKFASISIDRLKGSADVNVRYGDGFRIGTIDKTVKNINVDAQFTKINFDFKQLENFNFDVTTKFGNFNYDDDRVKVTSKSPSDEDRGWSSTKSYKGYVGSTNSANKIVINASYTNVGFN</sequence>
<name>A0ABR7WYM1_9SPHI</name>